<evidence type="ECO:0000256" key="1">
    <source>
        <dbReference type="ARBA" id="ARBA00004123"/>
    </source>
</evidence>
<keyword evidence="9" id="KW-1185">Reference proteome</keyword>
<dbReference type="GO" id="GO:0003714">
    <property type="term" value="F:transcription corepressor activity"/>
    <property type="evidence" value="ECO:0007669"/>
    <property type="project" value="TreeGrafter"/>
</dbReference>
<dbReference type="InterPro" id="IPR051066">
    <property type="entry name" value="Trans_reg/Corepressor"/>
</dbReference>
<dbReference type="GO" id="GO:0000118">
    <property type="term" value="C:histone deacetylase complex"/>
    <property type="evidence" value="ECO:0007669"/>
    <property type="project" value="TreeGrafter"/>
</dbReference>
<feature type="region of interest" description="Disordered" evidence="5">
    <location>
        <begin position="1"/>
        <end position="27"/>
    </location>
</feature>
<dbReference type="EMBL" id="LUCH01003453">
    <property type="protein sequence ID" value="KAF5400121.1"/>
    <property type="molecule type" value="Genomic_DNA"/>
</dbReference>
<feature type="region of interest" description="Disordered" evidence="5">
    <location>
        <begin position="508"/>
        <end position="591"/>
    </location>
</feature>
<dbReference type="Gene3D" id="4.10.1240.50">
    <property type="match status" value="1"/>
</dbReference>
<dbReference type="OrthoDB" id="10064338at2759"/>
<comment type="subcellular location">
    <subcellularLocation>
        <location evidence="1">Nucleus</location>
    </subcellularLocation>
</comment>
<dbReference type="InterPro" id="IPR009057">
    <property type="entry name" value="Homeodomain-like_sf"/>
</dbReference>
<dbReference type="AlphaFoldDB" id="A0A8J4SWP2"/>
<dbReference type="SUPFAM" id="SSF46689">
    <property type="entry name" value="Homeodomain-like"/>
    <property type="match status" value="1"/>
</dbReference>
<evidence type="ECO:0000259" key="7">
    <source>
        <dbReference type="PROSITE" id="PS51293"/>
    </source>
</evidence>
<dbReference type="Pfam" id="PF01448">
    <property type="entry name" value="ELM2"/>
    <property type="match status" value="1"/>
</dbReference>
<feature type="compositionally biased region" description="Low complexity" evidence="5">
    <location>
        <begin position="306"/>
        <end position="318"/>
    </location>
</feature>
<feature type="region of interest" description="Disordered" evidence="5">
    <location>
        <begin position="262"/>
        <end position="327"/>
    </location>
</feature>
<proteinExistence type="predicted"/>
<dbReference type="PANTHER" id="PTHR16089:SF28">
    <property type="entry name" value="REST COREPRESSOR"/>
    <property type="match status" value="1"/>
</dbReference>
<dbReference type="InterPro" id="IPR001005">
    <property type="entry name" value="SANT/Myb"/>
</dbReference>
<dbReference type="InterPro" id="IPR000949">
    <property type="entry name" value="ELM2_dom"/>
</dbReference>
<dbReference type="Gene3D" id="1.20.58.1880">
    <property type="match status" value="1"/>
</dbReference>
<comment type="caution">
    <text evidence="8">The sequence shown here is derived from an EMBL/GenBank/DDBJ whole genome shotgun (WGS) entry which is preliminary data.</text>
</comment>
<accession>A0A8J4SWP2</accession>
<evidence type="ECO:0000256" key="2">
    <source>
        <dbReference type="ARBA" id="ARBA00023015"/>
    </source>
</evidence>
<feature type="compositionally biased region" description="Basic and acidic residues" evidence="5">
    <location>
        <begin position="540"/>
        <end position="549"/>
    </location>
</feature>
<reference evidence="8" key="1">
    <citation type="submission" date="2019-05" db="EMBL/GenBank/DDBJ databases">
        <title>Annotation for the trematode Paragonimus heterotremus.</title>
        <authorList>
            <person name="Choi Y.-J."/>
        </authorList>
    </citation>
    <scope>NUCLEOTIDE SEQUENCE</scope>
    <source>
        <strain evidence="8">LC</strain>
    </source>
</reference>
<sequence length="608" mass="67838">MSQRQSASRPQKSSKTQRTQKECCSRVGPGFQADIPDLKDANHSYENLDNTIHEVKMWSDSERPSESEMNDYLKVAETYKYNHEAAMVLLHWHNYSISNAIDDLPNYVPTSNKWTKCEVKKFLKCIDSKPRKDFMVAKKTMPGRPMGEISQMYYSIAAPFKAPPRTRDHSDLLQRCLTRAVRNNLITSRWPNTDLTASARAVSNSTGCRRPGESSDALEREIELHLVDLVGISAARRLLGRRMLSTSYPLLPSCHAPLTSSLPNRTGISSVSSRSNSPSRLPGNVAQDHSSLTLPPLNTSTRYQISSSGASSQLGSESTGPSRSIKYGLPPGVHYDHAEFVAFMATPEARLAEERASQLASAERLDMELLQQVQVVEDRACSVLNKIGMLKPACGFPEISYRWTKAELALVLTAMSKYGNDFSQIACTIGSKTESFIRDFYNQFRHRFPLDEIMRLAKKDTDSLPDADVNMETTKQEFEEPTALDHHAGLNPSKFHAIIASSKTEEQSCTSSLTLDEVPAESITSPDSRTPPTTTNGSEKINKQEEKPTTDNSNMEQSSMSVPPVERRKRGRPPCRRGLSRTSLPMTAVDKPVVIVRGRGRRGRRPRV</sequence>
<feature type="domain" description="SANT" evidence="7">
    <location>
        <begin position="398"/>
        <end position="449"/>
    </location>
</feature>
<dbReference type="SMART" id="SM01189">
    <property type="entry name" value="ELM2"/>
    <property type="match status" value="1"/>
</dbReference>
<dbReference type="InterPro" id="IPR017884">
    <property type="entry name" value="SANT_dom"/>
</dbReference>
<evidence type="ECO:0000256" key="4">
    <source>
        <dbReference type="ARBA" id="ARBA00023242"/>
    </source>
</evidence>
<organism evidence="8 9">
    <name type="scientific">Paragonimus heterotremus</name>
    <dbReference type="NCBI Taxonomy" id="100268"/>
    <lineage>
        <taxon>Eukaryota</taxon>
        <taxon>Metazoa</taxon>
        <taxon>Spiralia</taxon>
        <taxon>Lophotrochozoa</taxon>
        <taxon>Platyhelminthes</taxon>
        <taxon>Trematoda</taxon>
        <taxon>Digenea</taxon>
        <taxon>Plagiorchiida</taxon>
        <taxon>Troglotremata</taxon>
        <taxon>Troglotrematidae</taxon>
        <taxon>Paragonimus</taxon>
    </lineage>
</organism>
<dbReference type="Proteomes" id="UP000748531">
    <property type="component" value="Unassembled WGS sequence"/>
</dbReference>
<evidence type="ECO:0000256" key="5">
    <source>
        <dbReference type="SAM" id="MobiDB-lite"/>
    </source>
</evidence>
<keyword evidence="3" id="KW-0804">Transcription</keyword>
<evidence type="ECO:0000313" key="9">
    <source>
        <dbReference type="Proteomes" id="UP000748531"/>
    </source>
</evidence>
<name>A0A8J4SWP2_9TREM</name>
<evidence type="ECO:0000259" key="6">
    <source>
        <dbReference type="PROSITE" id="PS51156"/>
    </source>
</evidence>
<feature type="compositionally biased region" description="Basic residues" evidence="5">
    <location>
        <begin position="567"/>
        <end position="579"/>
    </location>
</feature>
<feature type="compositionally biased region" description="Low complexity" evidence="5">
    <location>
        <begin position="269"/>
        <end position="279"/>
    </location>
</feature>
<evidence type="ECO:0000256" key="3">
    <source>
        <dbReference type="ARBA" id="ARBA00023163"/>
    </source>
</evidence>
<keyword evidence="4" id="KW-0539">Nucleus</keyword>
<dbReference type="Pfam" id="PF00249">
    <property type="entry name" value="Myb_DNA-binding"/>
    <property type="match status" value="1"/>
</dbReference>
<feature type="compositionally biased region" description="Polar residues" evidence="5">
    <location>
        <begin position="287"/>
        <end position="305"/>
    </location>
</feature>
<evidence type="ECO:0000313" key="8">
    <source>
        <dbReference type="EMBL" id="KAF5400121.1"/>
    </source>
</evidence>
<protein>
    <submittedName>
        <fullName evidence="8">REST corepressor</fullName>
    </submittedName>
</protein>
<feature type="compositionally biased region" description="Polar residues" evidence="5">
    <location>
        <begin position="1"/>
        <end position="17"/>
    </location>
</feature>
<dbReference type="GO" id="GO:0006357">
    <property type="term" value="P:regulation of transcription by RNA polymerase II"/>
    <property type="evidence" value="ECO:0007669"/>
    <property type="project" value="TreeGrafter"/>
</dbReference>
<dbReference type="CDD" id="cd00167">
    <property type="entry name" value="SANT"/>
    <property type="match status" value="1"/>
</dbReference>
<dbReference type="SMART" id="SM00717">
    <property type="entry name" value="SANT"/>
    <property type="match status" value="2"/>
</dbReference>
<gene>
    <name evidence="8" type="ORF">PHET_06813</name>
</gene>
<dbReference type="GO" id="GO:0005667">
    <property type="term" value="C:transcription regulator complex"/>
    <property type="evidence" value="ECO:0007669"/>
    <property type="project" value="TreeGrafter"/>
</dbReference>
<dbReference type="PROSITE" id="PS51293">
    <property type="entry name" value="SANT"/>
    <property type="match status" value="1"/>
</dbReference>
<feature type="compositionally biased region" description="Low complexity" evidence="5">
    <location>
        <begin position="522"/>
        <end position="535"/>
    </location>
</feature>
<feature type="domain" description="ELM2" evidence="6">
    <location>
        <begin position="23"/>
        <end position="108"/>
    </location>
</feature>
<dbReference type="PROSITE" id="PS51156">
    <property type="entry name" value="ELM2"/>
    <property type="match status" value="1"/>
</dbReference>
<keyword evidence="2" id="KW-0805">Transcription regulation</keyword>
<feature type="compositionally biased region" description="Polar residues" evidence="5">
    <location>
        <begin position="550"/>
        <end position="561"/>
    </location>
</feature>
<dbReference type="PANTHER" id="PTHR16089">
    <property type="entry name" value="REST COREPRESSOR COREST PROTEIN-RELATED"/>
    <property type="match status" value="1"/>
</dbReference>